<dbReference type="AlphaFoldDB" id="A0AAE0APV2"/>
<evidence type="ECO:0000313" key="2">
    <source>
        <dbReference type="EMBL" id="KAK3222013.1"/>
    </source>
</evidence>
<keyword evidence="1" id="KW-0812">Transmembrane</keyword>
<dbReference type="EMBL" id="JANJYJ010000003">
    <property type="protein sequence ID" value="KAK3222013.1"/>
    <property type="molecule type" value="Genomic_DNA"/>
</dbReference>
<keyword evidence="1" id="KW-0472">Membrane</keyword>
<accession>A0AAE0APV2</accession>
<organism evidence="2 3">
    <name type="scientific">Dipteronia sinensis</name>
    <dbReference type="NCBI Taxonomy" id="43782"/>
    <lineage>
        <taxon>Eukaryota</taxon>
        <taxon>Viridiplantae</taxon>
        <taxon>Streptophyta</taxon>
        <taxon>Embryophyta</taxon>
        <taxon>Tracheophyta</taxon>
        <taxon>Spermatophyta</taxon>
        <taxon>Magnoliopsida</taxon>
        <taxon>eudicotyledons</taxon>
        <taxon>Gunneridae</taxon>
        <taxon>Pentapetalae</taxon>
        <taxon>rosids</taxon>
        <taxon>malvids</taxon>
        <taxon>Sapindales</taxon>
        <taxon>Sapindaceae</taxon>
        <taxon>Hippocastanoideae</taxon>
        <taxon>Acereae</taxon>
        <taxon>Dipteronia</taxon>
    </lineage>
</organism>
<evidence type="ECO:0000313" key="3">
    <source>
        <dbReference type="Proteomes" id="UP001281410"/>
    </source>
</evidence>
<gene>
    <name evidence="2" type="ORF">Dsin_009038</name>
</gene>
<feature type="transmembrane region" description="Helical" evidence="1">
    <location>
        <begin position="40"/>
        <end position="63"/>
    </location>
</feature>
<keyword evidence="3" id="KW-1185">Reference proteome</keyword>
<proteinExistence type="predicted"/>
<protein>
    <submittedName>
        <fullName evidence="2">Uncharacterized protein</fullName>
    </submittedName>
</protein>
<keyword evidence="1" id="KW-1133">Transmembrane helix</keyword>
<evidence type="ECO:0000256" key="1">
    <source>
        <dbReference type="SAM" id="Phobius"/>
    </source>
</evidence>
<reference evidence="2" key="1">
    <citation type="journal article" date="2023" name="Plant J.">
        <title>Genome sequences and population genomics provide insights into the demographic history, inbreeding, and mutation load of two 'living fossil' tree species of Dipteronia.</title>
        <authorList>
            <person name="Feng Y."/>
            <person name="Comes H.P."/>
            <person name="Chen J."/>
            <person name="Zhu S."/>
            <person name="Lu R."/>
            <person name="Zhang X."/>
            <person name="Li P."/>
            <person name="Qiu J."/>
            <person name="Olsen K.M."/>
            <person name="Qiu Y."/>
        </authorList>
    </citation>
    <scope>NUCLEOTIDE SEQUENCE</scope>
    <source>
        <strain evidence="2">NBL</strain>
    </source>
</reference>
<comment type="caution">
    <text evidence="2">The sequence shown here is derived from an EMBL/GenBank/DDBJ whole genome shotgun (WGS) entry which is preliminary data.</text>
</comment>
<dbReference type="Proteomes" id="UP001281410">
    <property type="component" value="Unassembled WGS sequence"/>
</dbReference>
<name>A0AAE0APV2_9ROSI</name>
<sequence>MECCCIVDGVLKLVSSMALPGAHHLRASGRHRRLRRCFRWSSSSLLLPVAVVAWVLGGLMLMME</sequence>